<dbReference type="AlphaFoldDB" id="A0AAE0VU11"/>
<accession>A0AAE0VU11</accession>
<keyword evidence="6" id="KW-1185">Reference proteome</keyword>
<reference evidence="5" key="2">
    <citation type="journal article" date="2021" name="Genome Biol. Evol.">
        <title>Developing a high-quality reference genome for a parasitic bivalve with doubly uniparental inheritance (Bivalvia: Unionida).</title>
        <authorList>
            <person name="Smith C.H."/>
        </authorList>
    </citation>
    <scope>NUCLEOTIDE SEQUENCE</scope>
    <source>
        <strain evidence="5">CHS0354</strain>
        <tissue evidence="5">Mantle</tissue>
    </source>
</reference>
<dbReference type="EMBL" id="JAEAOA010002053">
    <property type="protein sequence ID" value="KAK3589981.1"/>
    <property type="molecule type" value="Genomic_DNA"/>
</dbReference>
<feature type="non-terminal residue" evidence="5">
    <location>
        <position position="146"/>
    </location>
</feature>
<evidence type="ECO:0000313" key="6">
    <source>
        <dbReference type="Proteomes" id="UP001195483"/>
    </source>
</evidence>
<comment type="caution">
    <text evidence="5">The sequence shown here is derived from an EMBL/GenBank/DDBJ whole genome shotgun (WGS) entry which is preliminary data.</text>
</comment>
<organism evidence="5 6">
    <name type="scientific">Potamilus streckersoni</name>
    <dbReference type="NCBI Taxonomy" id="2493646"/>
    <lineage>
        <taxon>Eukaryota</taxon>
        <taxon>Metazoa</taxon>
        <taxon>Spiralia</taxon>
        <taxon>Lophotrochozoa</taxon>
        <taxon>Mollusca</taxon>
        <taxon>Bivalvia</taxon>
        <taxon>Autobranchia</taxon>
        <taxon>Heteroconchia</taxon>
        <taxon>Palaeoheterodonta</taxon>
        <taxon>Unionida</taxon>
        <taxon>Unionoidea</taxon>
        <taxon>Unionidae</taxon>
        <taxon>Ambleminae</taxon>
        <taxon>Lampsilini</taxon>
        <taxon>Potamilus</taxon>
    </lineage>
</organism>
<sequence>MHLMKLELSYLIIVTILESTTARVIIKQLGPSLVSTKYGKVRGALVEFPNTAKVQLSPVEAFNGLQYASLRDRYLRFMPPSSPLELWDGIKSAWSLKAACPQKNLREKDLADAVPDAFLTQNLRIAQFTRHPIEDCLTLNLFVPLR</sequence>
<comment type="similarity">
    <text evidence="1">Belongs to the type-B carboxylesterase/lipase family.</text>
</comment>
<dbReference type="InterPro" id="IPR029058">
    <property type="entry name" value="AB_hydrolase_fold"/>
</dbReference>
<keyword evidence="2 3" id="KW-0732">Signal</keyword>
<feature type="domain" description="Carboxylesterase type B" evidence="4">
    <location>
        <begin position="32"/>
        <end position="144"/>
    </location>
</feature>
<dbReference type="PANTHER" id="PTHR43903">
    <property type="entry name" value="NEUROLIGIN"/>
    <property type="match status" value="1"/>
</dbReference>
<evidence type="ECO:0000256" key="3">
    <source>
        <dbReference type="SAM" id="SignalP"/>
    </source>
</evidence>
<evidence type="ECO:0000259" key="4">
    <source>
        <dbReference type="Pfam" id="PF00135"/>
    </source>
</evidence>
<dbReference type="InterPro" id="IPR002018">
    <property type="entry name" value="CarbesteraseB"/>
</dbReference>
<dbReference type="Pfam" id="PF00135">
    <property type="entry name" value="COesterase"/>
    <property type="match status" value="1"/>
</dbReference>
<name>A0AAE0VU11_9BIVA</name>
<dbReference type="SUPFAM" id="SSF53474">
    <property type="entry name" value="alpha/beta-Hydrolases"/>
    <property type="match status" value="1"/>
</dbReference>
<dbReference type="InterPro" id="IPR019819">
    <property type="entry name" value="Carboxylesterase_B_CS"/>
</dbReference>
<evidence type="ECO:0000256" key="2">
    <source>
        <dbReference type="ARBA" id="ARBA00022729"/>
    </source>
</evidence>
<dbReference type="Gene3D" id="3.40.50.1820">
    <property type="entry name" value="alpha/beta hydrolase"/>
    <property type="match status" value="1"/>
</dbReference>
<feature type="signal peptide" evidence="3">
    <location>
        <begin position="1"/>
        <end position="22"/>
    </location>
</feature>
<feature type="chain" id="PRO_5041952580" description="Carboxylesterase type B domain-containing protein" evidence="3">
    <location>
        <begin position="23"/>
        <end position="146"/>
    </location>
</feature>
<evidence type="ECO:0000256" key="1">
    <source>
        <dbReference type="ARBA" id="ARBA00005964"/>
    </source>
</evidence>
<dbReference type="Proteomes" id="UP001195483">
    <property type="component" value="Unassembled WGS sequence"/>
</dbReference>
<gene>
    <name evidence="5" type="ORF">CHS0354_035007</name>
</gene>
<reference evidence="5" key="1">
    <citation type="journal article" date="2021" name="Genome Biol. Evol.">
        <title>A High-Quality Reference Genome for a Parasitic Bivalve with Doubly Uniparental Inheritance (Bivalvia: Unionida).</title>
        <authorList>
            <person name="Smith C.H."/>
        </authorList>
    </citation>
    <scope>NUCLEOTIDE SEQUENCE</scope>
    <source>
        <strain evidence="5">CHS0354</strain>
    </source>
</reference>
<dbReference type="PROSITE" id="PS00941">
    <property type="entry name" value="CARBOXYLESTERASE_B_2"/>
    <property type="match status" value="1"/>
</dbReference>
<dbReference type="InterPro" id="IPR051093">
    <property type="entry name" value="Neuroligin/BSAL"/>
</dbReference>
<proteinExistence type="inferred from homology"/>
<reference evidence="5" key="3">
    <citation type="submission" date="2023-05" db="EMBL/GenBank/DDBJ databases">
        <authorList>
            <person name="Smith C.H."/>
        </authorList>
    </citation>
    <scope>NUCLEOTIDE SEQUENCE</scope>
    <source>
        <strain evidence="5">CHS0354</strain>
        <tissue evidence="5">Mantle</tissue>
    </source>
</reference>
<protein>
    <recommendedName>
        <fullName evidence="4">Carboxylesterase type B domain-containing protein</fullName>
    </recommendedName>
</protein>
<evidence type="ECO:0000313" key="5">
    <source>
        <dbReference type="EMBL" id="KAK3589981.1"/>
    </source>
</evidence>